<dbReference type="PANTHER" id="PTHR44196:SF1">
    <property type="entry name" value="DEHYDROGENASE_REDUCTASE SDR FAMILY MEMBER 7B"/>
    <property type="match status" value="1"/>
</dbReference>
<name>A0A646K9F8_STRJU</name>
<evidence type="ECO:0000256" key="2">
    <source>
        <dbReference type="ARBA" id="ARBA00023002"/>
    </source>
</evidence>
<dbReference type="Pfam" id="PF00106">
    <property type="entry name" value="adh_short"/>
    <property type="match status" value="1"/>
</dbReference>
<dbReference type="InterPro" id="IPR036291">
    <property type="entry name" value="NAD(P)-bd_dom_sf"/>
</dbReference>
<keyword evidence="2" id="KW-0560">Oxidoreductase</keyword>
<keyword evidence="6" id="KW-1185">Reference proteome</keyword>
<dbReference type="RefSeq" id="WP_153520590.1">
    <property type="nucleotide sequence ID" value="NZ_JBEPDZ010000033.1"/>
</dbReference>
<dbReference type="InterPro" id="IPR057326">
    <property type="entry name" value="KR_dom"/>
</dbReference>
<organism evidence="5 6">
    <name type="scientific">Streptomyces jumonjinensis</name>
    <dbReference type="NCBI Taxonomy" id="1945"/>
    <lineage>
        <taxon>Bacteria</taxon>
        <taxon>Bacillati</taxon>
        <taxon>Actinomycetota</taxon>
        <taxon>Actinomycetes</taxon>
        <taxon>Kitasatosporales</taxon>
        <taxon>Streptomycetaceae</taxon>
        <taxon>Streptomyces</taxon>
    </lineage>
</organism>
<evidence type="ECO:0000259" key="4">
    <source>
        <dbReference type="SMART" id="SM00822"/>
    </source>
</evidence>
<reference evidence="5 6" key="1">
    <citation type="submission" date="2019-05" db="EMBL/GenBank/DDBJ databases">
        <title>Comparative genomics and metabolomics analyses of clavulanic acid producing Streptomyces species provides insight into specialized metabolism and evolution of beta-lactam biosynthetic gene clusters.</title>
        <authorList>
            <person name="Moore M.A."/>
            <person name="Cruz-Morales P."/>
            <person name="Barona Gomez F."/>
            <person name="Kapil T."/>
        </authorList>
    </citation>
    <scope>NUCLEOTIDE SEQUENCE [LARGE SCALE GENOMIC DNA]</scope>
    <source>
        <strain evidence="5 6">NRRL 5741</strain>
    </source>
</reference>
<dbReference type="InterPro" id="IPR020904">
    <property type="entry name" value="Sc_DH/Rdtase_CS"/>
</dbReference>
<dbReference type="PROSITE" id="PS00061">
    <property type="entry name" value="ADH_SHORT"/>
    <property type="match status" value="1"/>
</dbReference>
<evidence type="ECO:0000256" key="3">
    <source>
        <dbReference type="RuleBase" id="RU000363"/>
    </source>
</evidence>
<dbReference type="OrthoDB" id="5178125at2"/>
<dbReference type="SUPFAM" id="SSF51735">
    <property type="entry name" value="NAD(P)-binding Rossmann-fold domains"/>
    <property type="match status" value="1"/>
</dbReference>
<dbReference type="PRINTS" id="PR00080">
    <property type="entry name" value="SDRFAMILY"/>
</dbReference>
<comment type="similarity">
    <text evidence="1 3">Belongs to the short-chain dehydrogenases/reductases (SDR) family.</text>
</comment>
<accession>A0A646K9F8</accession>
<dbReference type="PANTHER" id="PTHR44196">
    <property type="entry name" value="DEHYDROGENASE/REDUCTASE SDR FAMILY MEMBER 7B"/>
    <property type="match status" value="1"/>
</dbReference>
<protein>
    <submittedName>
        <fullName evidence="5">SDR family NAD(P)-dependent oxidoreductase</fullName>
    </submittedName>
</protein>
<feature type="domain" description="Ketoreductase" evidence="4">
    <location>
        <begin position="6"/>
        <end position="181"/>
    </location>
</feature>
<dbReference type="AlphaFoldDB" id="A0A646K9F8"/>
<dbReference type="EMBL" id="VCLA01000007">
    <property type="protein sequence ID" value="MQS98821.1"/>
    <property type="molecule type" value="Genomic_DNA"/>
</dbReference>
<dbReference type="PRINTS" id="PR00081">
    <property type="entry name" value="GDHRDH"/>
</dbReference>
<dbReference type="GO" id="GO:0016020">
    <property type="term" value="C:membrane"/>
    <property type="evidence" value="ECO:0007669"/>
    <property type="project" value="TreeGrafter"/>
</dbReference>
<comment type="caution">
    <text evidence="5">The sequence shown here is derived from an EMBL/GenBank/DDBJ whole genome shotgun (WGS) entry which is preliminary data.</text>
</comment>
<evidence type="ECO:0000313" key="5">
    <source>
        <dbReference type="EMBL" id="MQS98821.1"/>
    </source>
</evidence>
<gene>
    <name evidence="5" type="ORF">FF041_00975</name>
</gene>
<dbReference type="SMART" id="SM00822">
    <property type="entry name" value="PKS_KR"/>
    <property type="match status" value="1"/>
</dbReference>
<dbReference type="Gene3D" id="3.40.50.720">
    <property type="entry name" value="NAD(P)-binding Rossmann-like Domain"/>
    <property type="match status" value="1"/>
</dbReference>
<dbReference type="InterPro" id="IPR002347">
    <property type="entry name" value="SDR_fam"/>
</dbReference>
<sequence>MRISGATVLLTGATGGIGRALAHRLAAEGASLVLTGRRTDALDALAAELGARSVAADLSDPGQVRRLVDDCAGVDVLVANAALPASGDLLDYRTEQIDRALAVNLTAPVMLARLLAPGMAAAGRGHLAFIGSMSGKAATPYSSLYTATKFGLRGFAHSLRQDLADAGVGVSLVQPGFVSEAGMFADTGAAVPSGVRTVTPAQVAGAVVRAVTEDRGEINIAPLRLRLRCAVANQFPGFAERARRGGARGAGDAADAARQVVEAQRALR</sequence>
<proteinExistence type="inferred from homology"/>
<evidence type="ECO:0000256" key="1">
    <source>
        <dbReference type="ARBA" id="ARBA00006484"/>
    </source>
</evidence>
<evidence type="ECO:0000313" key="6">
    <source>
        <dbReference type="Proteomes" id="UP000419138"/>
    </source>
</evidence>
<dbReference type="GO" id="GO:0016491">
    <property type="term" value="F:oxidoreductase activity"/>
    <property type="evidence" value="ECO:0007669"/>
    <property type="project" value="UniProtKB-KW"/>
</dbReference>
<dbReference type="Proteomes" id="UP000419138">
    <property type="component" value="Unassembled WGS sequence"/>
</dbReference>